<sequence>MARKDAIAKDSAQSLMSTPEDRAKHECSPQDASCSRPRPHIGGRFRAVVNLVLALRRWQHALNPTISFKRPEEEESKTGMPPAPVVPSRLYTGRTMSGRLVADRTASGRPLVAGVHHGHKAQILFRQLPEVAVAPDSR</sequence>
<accession>A0A7S0RM06</accession>
<dbReference type="EMBL" id="HBFB01018313">
    <property type="protein sequence ID" value="CAD8681681.1"/>
    <property type="molecule type" value="Transcribed_RNA"/>
</dbReference>
<feature type="region of interest" description="Disordered" evidence="1">
    <location>
        <begin position="1"/>
        <end position="40"/>
    </location>
</feature>
<evidence type="ECO:0000256" key="1">
    <source>
        <dbReference type="SAM" id="MobiDB-lite"/>
    </source>
</evidence>
<proteinExistence type="predicted"/>
<evidence type="ECO:0000313" key="2">
    <source>
        <dbReference type="EMBL" id="CAD8681681.1"/>
    </source>
</evidence>
<protein>
    <submittedName>
        <fullName evidence="2">Uncharacterized protein</fullName>
    </submittedName>
</protein>
<name>A0A7S0RM06_9CHLO</name>
<dbReference type="AlphaFoldDB" id="A0A7S0RM06"/>
<gene>
    <name evidence="2" type="ORF">CLEI1391_LOCUS10272</name>
</gene>
<feature type="compositionally biased region" description="Basic and acidic residues" evidence="1">
    <location>
        <begin position="19"/>
        <end position="28"/>
    </location>
</feature>
<reference evidence="2" key="1">
    <citation type="submission" date="2021-01" db="EMBL/GenBank/DDBJ databases">
        <authorList>
            <person name="Corre E."/>
            <person name="Pelletier E."/>
            <person name="Niang G."/>
            <person name="Scheremetjew M."/>
            <person name="Finn R."/>
            <person name="Kale V."/>
            <person name="Holt S."/>
            <person name="Cochrane G."/>
            <person name="Meng A."/>
            <person name="Brown T."/>
            <person name="Cohen L."/>
        </authorList>
    </citation>
    <scope>NUCLEOTIDE SEQUENCE</scope>
    <source>
        <strain evidence="2">SAG 11-49</strain>
    </source>
</reference>
<organism evidence="2">
    <name type="scientific">Chlamydomonas leiostraca</name>
    <dbReference type="NCBI Taxonomy" id="1034604"/>
    <lineage>
        <taxon>Eukaryota</taxon>
        <taxon>Viridiplantae</taxon>
        <taxon>Chlorophyta</taxon>
        <taxon>core chlorophytes</taxon>
        <taxon>Chlorophyceae</taxon>
        <taxon>CS clade</taxon>
        <taxon>Chlamydomonadales</taxon>
        <taxon>Chlamydomonadaceae</taxon>
        <taxon>Chlamydomonas</taxon>
    </lineage>
</organism>
<feature type="region of interest" description="Disordered" evidence="1">
    <location>
        <begin position="69"/>
        <end position="90"/>
    </location>
</feature>